<gene>
    <name evidence="1" type="ORF">CERSUDRAFT_76811</name>
</gene>
<evidence type="ECO:0000313" key="1">
    <source>
        <dbReference type="EMBL" id="EMD33112.1"/>
    </source>
</evidence>
<name>M2R4H5_CERS8</name>
<dbReference type="SUPFAM" id="SSF56112">
    <property type="entry name" value="Protein kinase-like (PK-like)"/>
    <property type="match status" value="1"/>
</dbReference>
<organism evidence="1 2">
    <name type="scientific">Ceriporiopsis subvermispora (strain B)</name>
    <name type="common">White-rot fungus</name>
    <name type="synonym">Gelatoporia subvermispora</name>
    <dbReference type="NCBI Taxonomy" id="914234"/>
    <lineage>
        <taxon>Eukaryota</taxon>
        <taxon>Fungi</taxon>
        <taxon>Dikarya</taxon>
        <taxon>Basidiomycota</taxon>
        <taxon>Agaricomycotina</taxon>
        <taxon>Agaricomycetes</taxon>
        <taxon>Polyporales</taxon>
        <taxon>Gelatoporiaceae</taxon>
        <taxon>Gelatoporia</taxon>
    </lineage>
</organism>
<dbReference type="Proteomes" id="UP000016930">
    <property type="component" value="Unassembled WGS sequence"/>
</dbReference>
<proteinExistence type="predicted"/>
<reference evidence="1 2" key="1">
    <citation type="journal article" date="2012" name="Proc. Natl. Acad. Sci. U.S.A.">
        <title>Comparative genomics of Ceriporiopsis subvermispora and Phanerochaete chrysosporium provide insight into selective ligninolysis.</title>
        <authorList>
            <person name="Fernandez-Fueyo E."/>
            <person name="Ruiz-Duenas F.J."/>
            <person name="Ferreira P."/>
            <person name="Floudas D."/>
            <person name="Hibbett D.S."/>
            <person name="Canessa P."/>
            <person name="Larrondo L.F."/>
            <person name="James T.Y."/>
            <person name="Seelenfreund D."/>
            <person name="Lobos S."/>
            <person name="Polanco R."/>
            <person name="Tello M."/>
            <person name="Honda Y."/>
            <person name="Watanabe T."/>
            <person name="Watanabe T."/>
            <person name="Ryu J.S."/>
            <person name="Kubicek C.P."/>
            <person name="Schmoll M."/>
            <person name="Gaskell J."/>
            <person name="Hammel K.E."/>
            <person name="St John F.J."/>
            <person name="Vanden Wymelenberg A."/>
            <person name="Sabat G."/>
            <person name="Splinter BonDurant S."/>
            <person name="Syed K."/>
            <person name="Yadav J.S."/>
            <person name="Doddapaneni H."/>
            <person name="Subramanian V."/>
            <person name="Lavin J.L."/>
            <person name="Oguiza J.A."/>
            <person name="Perez G."/>
            <person name="Pisabarro A.G."/>
            <person name="Ramirez L."/>
            <person name="Santoyo F."/>
            <person name="Master E."/>
            <person name="Coutinho P.M."/>
            <person name="Henrissat B."/>
            <person name="Lombard V."/>
            <person name="Magnuson J.K."/>
            <person name="Kuees U."/>
            <person name="Hori C."/>
            <person name="Igarashi K."/>
            <person name="Samejima M."/>
            <person name="Held B.W."/>
            <person name="Barry K.W."/>
            <person name="LaButti K.M."/>
            <person name="Lapidus A."/>
            <person name="Lindquist E.A."/>
            <person name="Lucas S.M."/>
            <person name="Riley R."/>
            <person name="Salamov A.A."/>
            <person name="Hoffmeister D."/>
            <person name="Schwenk D."/>
            <person name="Hadar Y."/>
            <person name="Yarden O."/>
            <person name="de Vries R.P."/>
            <person name="Wiebenga A."/>
            <person name="Stenlid J."/>
            <person name="Eastwood D."/>
            <person name="Grigoriev I.V."/>
            <person name="Berka R.M."/>
            <person name="Blanchette R.A."/>
            <person name="Kersten P."/>
            <person name="Martinez A.T."/>
            <person name="Vicuna R."/>
            <person name="Cullen D."/>
        </authorList>
    </citation>
    <scope>NUCLEOTIDE SEQUENCE [LARGE SCALE GENOMIC DNA]</scope>
    <source>
        <strain evidence="1 2">B</strain>
    </source>
</reference>
<protein>
    <recommendedName>
        <fullName evidence="3">Protein kinase domain-containing protein</fullName>
    </recommendedName>
</protein>
<evidence type="ECO:0000313" key="2">
    <source>
        <dbReference type="Proteomes" id="UP000016930"/>
    </source>
</evidence>
<keyword evidence="2" id="KW-1185">Reference proteome</keyword>
<evidence type="ECO:0008006" key="3">
    <source>
        <dbReference type="Google" id="ProtNLM"/>
    </source>
</evidence>
<accession>M2R4H5</accession>
<dbReference type="HOGENOM" id="CLU_032057_0_0_1"/>
<dbReference type="AlphaFoldDB" id="M2R4H5"/>
<dbReference type="InterPro" id="IPR011009">
    <property type="entry name" value="Kinase-like_dom_sf"/>
</dbReference>
<dbReference type="EMBL" id="KB445807">
    <property type="protein sequence ID" value="EMD33112.1"/>
    <property type="molecule type" value="Genomic_DNA"/>
</dbReference>
<sequence>MTVLLCSPTRYLLASVPLAPLDDNGAHVTVQQAKSQKLISRRGARMSNPRVGHFTRPLQSLLWSRRFERIDMPAVLPNSSILDKYIAPVCRVINDHALRYGSPALECAAFDTMPGQESQVFGIGLSHSDAPWRDFCDKIPNKWTGVKQAFCISVFAPPGILRQEYFDLEGEDRVMQLPDHINRMVDDLREVALAVNAPLGLLTDETMSVVIKVQYFHAMDKLDIVYREVIPLDMHPVRYILGALVHNIGFSQRIFSGGRCSPPVYRASLPRTIPTMGSLADALASRRVFADWDIFVMQRSRQEWELFLQWKSVLAEQAHARPIMSGDTLTCVDPREFKDMYFTMRSPFPKLELPLETVAAVQRWFRPRHICIDNLLRQSSAAGHKFSFVINEDRRTGDNFYSQVFFGSLKGSKTRLCLKLYDERRFPPIGADDDPEFVGNPSHRLQNLEYAVEVARKEEAAYDRLSDLQGSLIPHYYGIYLFQLPDGAQALGFLMEAIEAPSLLKVDVTVWSDDVQIDYVVRMRQAFRALRYAGVDHGDDQARNVLCPQIHPANISAPEIVIIDFGRASLWLLDGDGAPAVYRSGHTIVGLGMMLENVGIKREILDTYWDPLQDEER</sequence>
<dbReference type="OrthoDB" id="3261465at2759"/>